<evidence type="ECO:0000313" key="2">
    <source>
        <dbReference type="Proteomes" id="UP000582643"/>
    </source>
</evidence>
<dbReference type="AlphaFoldDB" id="A0A7W7TXE9"/>
<comment type="caution">
    <text evidence="1">The sequence shown here is derived from an EMBL/GenBank/DDBJ whole genome shotgun (WGS) entry which is preliminary data.</text>
</comment>
<reference evidence="1 2" key="1">
    <citation type="submission" date="2020-08" db="EMBL/GenBank/DDBJ databases">
        <title>Genomic Encyclopedia of Type Strains, Phase III (KMG-III): the genomes of soil and plant-associated and newly described type strains.</title>
        <authorList>
            <person name="Whitman W."/>
        </authorList>
    </citation>
    <scope>NUCLEOTIDE SEQUENCE [LARGE SCALE GENOMIC DNA]</scope>
    <source>
        <strain evidence="1 2">SFB5A</strain>
    </source>
</reference>
<evidence type="ECO:0000313" key="1">
    <source>
        <dbReference type="EMBL" id="MBB4981053.1"/>
    </source>
</evidence>
<protein>
    <submittedName>
        <fullName evidence="1">Uncharacterized protein</fullName>
    </submittedName>
</protein>
<gene>
    <name evidence="1" type="ORF">GGE06_001961</name>
</gene>
<dbReference type="Proteomes" id="UP000582643">
    <property type="component" value="Unassembled WGS sequence"/>
</dbReference>
<organism evidence="1 2">
    <name type="scientific">Streptomyces nymphaeiformis</name>
    <dbReference type="NCBI Taxonomy" id="2663842"/>
    <lineage>
        <taxon>Bacteria</taxon>
        <taxon>Bacillati</taxon>
        <taxon>Actinomycetota</taxon>
        <taxon>Actinomycetes</taxon>
        <taxon>Kitasatosporales</taxon>
        <taxon>Streptomycetaceae</taxon>
        <taxon>Streptomyces</taxon>
    </lineage>
</organism>
<dbReference type="RefSeq" id="WP_116156911.1">
    <property type="nucleotide sequence ID" value="NZ_JACHJY010000002.1"/>
</dbReference>
<dbReference type="EMBL" id="JACHJY010000002">
    <property type="protein sequence ID" value="MBB4981053.1"/>
    <property type="molecule type" value="Genomic_DNA"/>
</dbReference>
<name>A0A7W7TXE9_9ACTN</name>
<accession>A0A7W7TXE9</accession>
<sequence>MQVYAARIERLDATARGKLLRGALDGAAAAVDPDDEVATALEAAARSAAQRGGASASVAWLSEHAADRSRHLHEASYIAG</sequence>
<keyword evidence="2" id="KW-1185">Reference proteome</keyword>
<proteinExistence type="predicted"/>